<dbReference type="PANTHER" id="PTHR37984">
    <property type="entry name" value="PROTEIN CBG26694"/>
    <property type="match status" value="1"/>
</dbReference>
<dbReference type="Pfam" id="PF22938">
    <property type="entry name" value="Integrase_p58_C"/>
    <property type="match status" value="1"/>
</dbReference>
<proteinExistence type="predicted"/>
<evidence type="ECO:0000313" key="4">
    <source>
        <dbReference type="Proteomes" id="UP000759131"/>
    </source>
</evidence>
<name>A0A7R9L3L6_9ACAR</name>
<dbReference type="InterPro" id="IPR054465">
    <property type="entry name" value="Integrase_p58-like_C"/>
</dbReference>
<dbReference type="InterPro" id="IPR001584">
    <property type="entry name" value="Integrase_cat-core"/>
</dbReference>
<reference evidence="3" key="1">
    <citation type="submission" date="2020-11" db="EMBL/GenBank/DDBJ databases">
        <authorList>
            <person name="Tran Van P."/>
        </authorList>
    </citation>
    <scope>NUCLEOTIDE SEQUENCE</scope>
</reference>
<feature type="domain" description="Integrase catalytic" evidence="2">
    <location>
        <begin position="1"/>
        <end position="121"/>
    </location>
</feature>
<dbReference type="Gene3D" id="3.30.420.10">
    <property type="entry name" value="Ribonuclease H-like superfamily/Ribonuclease H"/>
    <property type="match status" value="1"/>
</dbReference>
<evidence type="ECO:0000259" key="2">
    <source>
        <dbReference type="PROSITE" id="PS50994"/>
    </source>
</evidence>
<evidence type="ECO:0000313" key="3">
    <source>
        <dbReference type="EMBL" id="CAD7633355.1"/>
    </source>
</evidence>
<gene>
    <name evidence="3" type="ORF">OSB1V03_LOCUS13752</name>
</gene>
<sequence length="306" mass="35480">MAGGLAETDSANAYLISTDIITRHGAINRVLTDNAKYFVSHFMEETLRMTASHHVKSTPYSPQTNGAAEKACGTIKTMLKHYVRSNQTDWNVYLPRITFVYNTSQHTITKVTPFALLYGREAKIPLDVSYNIPRDFKFGMNYRERLQKAQEIVKKRITDSQVESKIYYDQKHRNMEFNVGDLVSLHTPHREVGLSAKLLSQADGPFRVIKKLSRLTYELQKVDNPRRRRRAHARRLNVWNDDEIPEVTDASSKEKDETQREETVREEPESEEPEYKVTDRVDTQDYGKKHDIVEELNTSDPEEDLE</sequence>
<dbReference type="PROSITE" id="PS50994">
    <property type="entry name" value="INTEGRASE"/>
    <property type="match status" value="1"/>
</dbReference>
<dbReference type="EMBL" id="OC867171">
    <property type="protein sequence ID" value="CAD7633355.1"/>
    <property type="molecule type" value="Genomic_DNA"/>
</dbReference>
<feature type="compositionally biased region" description="Basic and acidic residues" evidence="1">
    <location>
        <begin position="251"/>
        <end position="293"/>
    </location>
</feature>
<dbReference type="GO" id="GO:0003676">
    <property type="term" value="F:nucleic acid binding"/>
    <property type="evidence" value="ECO:0007669"/>
    <property type="project" value="InterPro"/>
</dbReference>
<feature type="region of interest" description="Disordered" evidence="1">
    <location>
        <begin position="242"/>
        <end position="306"/>
    </location>
</feature>
<dbReference type="PANTHER" id="PTHR37984:SF15">
    <property type="entry name" value="INTEGRASE CATALYTIC DOMAIN-CONTAINING PROTEIN"/>
    <property type="match status" value="1"/>
</dbReference>
<dbReference type="OrthoDB" id="6516679at2759"/>
<protein>
    <recommendedName>
        <fullName evidence="2">Integrase catalytic domain-containing protein</fullName>
    </recommendedName>
</protein>
<dbReference type="AlphaFoldDB" id="A0A7R9L3L6"/>
<dbReference type="InterPro" id="IPR050951">
    <property type="entry name" value="Retrovirus_Pol_polyprotein"/>
</dbReference>
<keyword evidence="4" id="KW-1185">Reference proteome</keyword>
<dbReference type="EMBL" id="CAJPIZ010012596">
    <property type="protein sequence ID" value="CAG2113785.1"/>
    <property type="molecule type" value="Genomic_DNA"/>
</dbReference>
<evidence type="ECO:0000256" key="1">
    <source>
        <dbReference type="SAM" id="MobiDB-lite"/>
    </source>
</evidence>
<accession>A0A7R9L3L6</accession>
<dbReference type="InterPro" id="IPR036397">
    <property type="entry name" value="RNaseH_sf"/>
</dbReference>
<organism evidence="3">
    <name type="scientific">Medioppia subpectinata</name>
    <dbReference type="NCBI Taxonomy" id="1979941"/>
    <lineage>
        <taxon>Eukaryota</taxon>
        <taxon>Metazoa</taxon>
        <taxon>Ecdysozoa</taxon>
        <taxon>Arthropoda</taxon>
        <taxon>Chelicerata</taxon>
        <taxon>Arachnida</taxon>
        <taxon>Acari</taxon>
        <taxon>Acariformes</taxon>
        <taxon>Sarcoptiformes</taxon>
        <taxon>Oribatida</taxon>
        <taxon>Brachypylina</taxon>
        <taxon>Oppioidea</taxon>
        <taxon>Oppiidae</taxon>
        <taxon>Medioppia</taxon>
    </lineage>
</organism>
<dbReference type="InterPro" id="IPR012337">
    <property type="entry name" value="RNaseH-like_sf"/>
</dbReference>
<dbReference type="GO" id="GO:0015074">
    <property type="term" value="P:DNA integration"/>
    <property type="evidence" value="ECO:0007669"/>
    <property type="project" value="InterPro"/>
</dbReference>
<dbReference type="SUPFAM" id="SSF53098">
    <property type="entry name" value="Ribonuclease H-like"/>
    <property type="match status" value="1"/>
</dbReference>
<dbReference type="Proteomes" id="UP000759131">
    <property type="component" value="Unassembled WGS sequence"/>
</dbReference>